<dbReference type="Pfam" id="PF01177">
    <property type="entry name" value="Asp_Glu_race"/>
    <property type="match status" value="1"/>
</dbReference>
<organism evidence="2 3">
    <name type="scientific">Pseudooceanicola lipolyticus</name>
    <dbReference type="NCBI Taxonomy" id="2029104"/>
    <lineage>
        <taxon>Bacteria</taxon>
        <taxon>Pseudomonadati</taxon>
        <taxon>Pseudomonadota</taxon>
        <taxon>Alphaproteobacteria</taxon>
        <taxon>Rhodobacterales</taxon>
        <taxon>Paracoccaceae</taxon>
        <taxon>Pseudooceanicola</taxon>
    </lineage>
</organism>
<evidence type="ECO:0000256" key="1">
    <source>
        <dbReference type="ARBA" id="ARBA00038414"/>
    </source>
</evidence>
<dbReference type="InterPro" id="IPR052186">
    <property type="entry name" value="Hydantoin_racemase-like"/>
</dbReference>
<accession>A0A2M8J7I1</accession>
<gene>
    <name evidence="2" type="ORF">CVM52_00990</name>
</gene>
<name>A0A2M8J7I1_9RHOB</name>
<reference evidence="2 3" key="1">
    <citation type="journal article" date="2018" name="Int. J. Syst. Evol. Microbiol.">
        <title>Pseudooceanicola lipolyticus sp. nov., a marine alphaproteobacterium, reclassification of Oceanicola flagellatus as Pseudooceanicola flagellatus comb. nov. and emended description of the genus Pseudooceanicola.</title>
        <authorList>
            <person name="Huang M.-M."/>
            <person name="Guo L.-L."/>
            <person name="Wu Y.-H."/>
            <person name="Lai Q.-L."/>
            <person name="Shao Z.-Z."/>
            <person name="Wang C.-S."/>
            <person name="Wu M."/>
            <person name="Xu X.-W."/>
        </authorList>
    </citation>
    <scope>NUCLEOTIDE SEQUENCE [LARGE SCALE GENOMIC DNA]</scope>
    <source>
        <strain evidence="2 3">157</strain>
    </source>
</reference>
<sequence length="223" mass="23161">MSDSKARTGPIVIINPNSSVKVTEEIARSVAPFRCMDGPEFECIGIAHGPATISTMKDSAEAALNVAAIVQSRPDASAFVVACFSDPGVDLCRTLVRQPVIGIQEAGILSAMAQADLFGIVALGPASVARHRLRIRQMGVEARMAAELPLDNVSAEDAGQSEEVFQQTLEVGARLRDLGAGAIVLGCAGFSPRRRALEQEIGIRVVDPVAAAAVMALGASAGL</sequence>
<protein>
    <submittedName>
        <fullName evidence="2">Asp/Glu/hydantoin racemase</fullName>
    </submittedName>
</protein>
<dbReference type="RefSeq" id="WP_100160860.1">
    <property type="nucleotide sequence ID" value="NZ_PGTB01000001.1"/>
</dbReference>
<proteinExistence type="inferred from homology"/>
<evidence type="ECO:0000313" key="3">
    <source>
        <dbReference type="Proteomes" id="UP000231553"/>
    </source>
</evidence>
<dbReference type="OrthoDB" id="9791723at2"/>
<dbReference type="Gene3D" id="3.40.50.12500">
    <property type="match status" value="1"/>
</dbReference>
<dbReference type="Proteomes" id="UP000231553">
    <property type="component" value="Unassembled WGS sequence"/>
</dbReference>
<dbReference type="PANTHER" id="PTHR28047">
    <property type="entry name" value="PROTEIN DCG1"/>
    <property type="match status" value="1"/>
</dbReference>
<dbReference type="AlphaFoldDB" id="A0A2M8J7I1"/>
<dbReference type="EMBL" id="PGTB01000001">
    <property type="protein sequence ID" value="PJE38732.1"/>
    <property type="molecule type" value="Genomic_DNA"/>
</dbReference>
<dbReference type="InterPro" id="IPR053714">
    <property type="entry name" value="Iso_Racemase_Enz_sf"/>
</dbReference>
<comment type="caution">
    <text evidence="2">The sequence shown here is derived from an EMBL/GenBank/DDBJ whole genome shotgun (WGS) entry which is preliminary data.</text>
</comment>
<dbReference type="InterPro" id="IPR015942">
    <property type="entry name" value="Asp/Glu/hydantoin_racemase"/>
</dbReference>
<keyword evidence="3" id="KW-1185">Reference proteome</keyword>
<dbReference type="GO" id="GO:0047661">
    <property type="term" value="F:amino-acid racemase activity"/>
    <property type="evidence" value="ECO:0007669"/>
    <property type="project" value="InterPro"/>
</dbReference>
<comment type="similarity">
    <text evidence="1">Belongs to the HyuE racemase family.</text>
</comment>
<evidence type="ECO:0000313" key="2">
    <source>
        <dbReference type="EMBL" id="PJE38732.1"/>
    </source>
</evidence>
<dbReference type="PANTHER" id="PTHR28047:SF5">
    <property type="entry name" value="PROTEIN DCG1"/>
    <property type="match status" value="1"/>
</dbReference>